<dbReference type="Pfam" id="PF01124">
    <property type="entry name" value="MAPEG"/>
    <property type="match status" value="1"/>
</dbReference>
<dbReference type="OrthoDB" id="513661at2"/>
<keyword evidence="3 5" id="KW-1133">Transmembrane helix</keyword>
<sequence>MTTAYWCVLIGAFMPLMWTATAKFGGSQKMSFGQNSAPREFLETVSGMQKRAHWAQLNAFEAFPAFAAAVIISHLAGGAQSTIDLLAMGWVAARVAYGICYLADWGTLRSLVWGAAVACVVALFVIAA</sequence>
<keyword evidence="7" id="KW-1185">Reference proteome</keyword>
<evidence type="ECO:0000256" key="1">
    <source>
        <dbReference type="ARBA" id="ARBA00004370"/>
    </source>
</evidence>
<dbReference type="AlphaFoldDB" id="A0A4S3K673"/>
<keyword evidence="4 5" id="KW-0472">Membrane</keyword>
<dbReference type="PANTHER" id="PTHR35371:SF1">
    <property type="entry name" value="BLR7753 PROTEIN"/>
    <property type="match status" value="1"/>
</dbReference>
<dbReference type="Proteomes" id="UP000295341">
    <property type="component" value="Unassembled WGS sequence"/>
</dbReference>
<comment type="caution">
    <text evidence="6">The sequence shown here is derived from an EMBL/GenBank/DDBJ whole genome shotgun (WGS) entry which is preliminary data.</text>
</comment>
<dbReference type="InterPro" id="IPR023352">
    <property type="entry name" value="MAPEG-like_dom_sf"/>
</dbReference>
<gene>
    <name evidence="6" type="ORF">DFR24_3921</name>
</gene>
<evidence type="ECO:0000313" key="7">
    <source>
        <dbReference type="Proteomes" id="UP000295341"/>
    </source>
</evidence>
<dbReference type="GO" id="GO:0016020">
    <property type="term" value="C:membrane"/>
    <property type="evidence" value="ECO:0007669"/>
    <property type="project" value="UniProtKB-SubCell"/>
</dbReference>
<evidence type="ECO:0000256" key="3">
    <source>
        <dbReference type="ARBA" id="ARBA00022989"/>
    </source>
</evidence>
<proteinExistence type="predicted"/>
<keyword evidence="2 5" id="KW-0812">Transmembrane</keyword>
<dbReference type="Gene3D" id="1.20.120.550">
    <property type="entry name" value="Membrane associated eicosanoid/glutathione metabolism-like domain"/>
    <property type="match status" value="1"/>
</dbReference>
<name>A0A4S3K673_9GAMM</name>
<organism evidence="6 7">
    <name type="scientific">Panacagrimonas perspica</name>
    <dbReference type="NCBI Taxonomy" id="381431"/>
    <lineage>
        <taxon>Bacteria</taxon>
        <taxon>Pseudomonadati</taxon>
        <taxon>Pseudomonadota</taxon>
        <taxon>Gammaproteobacteria</taxon>
        <taxon>Nevskiales</taxon>
        <taxon>Nevskiaceae</taxon>
        <taxon>Panacagrimonas</taxon>
    </lineage>
</organism>
<evidence type="ECO:0000256" key="5">
    <source>
        <dbReference type="SAM" id="Phobius"/>
    </source>
</evidence>
<dbReference type="PANTHER" id="PTHR35371">
    <property type="entry name" value="INNER MEMBRANE PROTEIN"/>
    <property type="match status" value="1"/>
</dbReference>
<feature type="transmembrane region" description="Helical" evidence="5">
    <location>
        <begin position="110"/>
        <end position="127"/>
    </location>
</feature>
<dbReference type="RefSeq" id="WP_133883046.1">
    <property type="nucleotide sequence ID" value="NZ_MWIN01000009.1"/>
</dbReference>
<protein>
    <submittedName>
        <fullName evidence="6">Putative MAPEG superfamily protein</fullName>
    </submittedName>
</protein>
<comment type="subcellular location">
    <subcellularLocation>
        <location evidence="1">Membrane</location>
    </subcellularLocation>
</comment>
<evidence type="ECO:0000256" key="4">
    <source>
        <dbReference type="ARBA" id="ARBA00023136"/>
    </source>
</evidence>
<dbReference type="EMBL" id="SOBT01000010">
    <property type="protein sequence ID" value="TDU26889.1"/>
    <property type="molecule type" value="Genomic_DNA"/>
</dbReference>
<evidence type="ECO:0000313" key="6">
    <source>
        <dbReference type="EMBL" id="TDU26889.1"/>
    </source>
</evidence>
<evidence type="ECO:0000256" key="2">
    <source>
        <dbReference type="ARBA" id="ARBA00022692"/>
    </source>
</evidence>
<dbReference type="SUPFAM" id="SSF161084">
    <property type="entry name" value="MAPEG domain-like"/>
    <property type="match status" value="1"/>
</dbReference>
<dbReference type="InterPro" id="IPR001129">
    <property type="entry name" value="Membr-assoc_MAPEG"/>
</dbReference>
<reference evidence="6 7" key="1">
    <citation type="submission" date="2019-03" db="EMBL/GenBank/DDBJ databases">
        <title>Genomic Encyclopedia of Type Strains, Phase IV (KMG-IV): sequencing the most valuable type-strain genomes for metagenomic binning, comparative biology and taxonomic classification.</title>
        <authorList>
            <person name="Goeker M."/>
        </authorList>
    </citation>
    <scope>NUCLEOTIDE SEQUENCE [LARGE SCALE GENOMIC DNA]</scope>
    <source>
        <strain evidence="6 7">DSM 26377</strain>
    </source>
</reference>
<accession>A0A4S3K673</accession>